<evidence type="ECO:0000259" key="1">
    <source>
        <dbReference type="Pfam" id="PF05368"/>
    </source>
</evidence>
<dbReference type="GeneID" id="93458122"/>
<dbReference type="RefSeq" id="WP_011729003.1">
    <property type="nucleotide sequence ID" value="NC_008596.1"/>
</dbReference>
<proteinExistence type="predicted"/>
<dbReference type="Proteomes" id="UP000000757">
    <property type="component" value="Chromosome"/>
</dbReference>
<name>A0QXM4_MYCS2</name>
<dbReference type="EMBL" id="CP000480">
    <property type="protein sequence ID" value="ABK70847.1"/>
    <property type="molecule type" value="Genomic_DNA"/>
</dbReference>
<evidence type="ECO:0000313" key="2">
    <source>
        <dbReference type="EMBL" id="ABK70847.1"/>
    </source>
</evidence>
<dbReference type="SUPFAM" id="SSF51735">
    <property type="entry name" value="NAD(P)-binding Rossmann-fold domains"/>
    <property type="match status" value="1"/>
</dbReference>
<organism evidence="2 3">
    <name type="scientific">Mycolicibacterium smegmatis (strain ATCC 700084 / mc(2)155)</name>
    <name type="common">Mycobacterium smegmatis</name>
    <dbReference type="NCBI Taxonomy" id="246196"/>
    <lineage>
        <taxon>Bacteria</taxon>
        <taxon>Bacillati</taxon>
        <taxon>Actinomycetota</taxon>
        <taxon>Actinomycetes</taxon>
        <taxon>Mycobacteriales</taxon>
        <taxon>Mycobacteriaceae</taxon>
        <taxon>Mycolicibacterium</taxon>
    </lineage>
</organism>
<gene>
    <name evidence="2" type="ordered locus">MSMEG_3355</name>
</gene>
<dbReference type="InterPro" id="IPR051604">
    <property type="entry name" value="Ergot_Alk_Oxidoreductase"/>
</dbReference>
<dbReference type="PANTHER" id="PTHR43162:SF1">
    <property type="entry name" value="PRESTALK A DIFFERENTIATION PROTEIN A"/>
    <property type="match status" value="1"/>
</dbReference>
<dbReference type="Gene3D" id="3.90.25.10">
    <property type="entry name" value="UDP-galactose 4-epimerase, domain 1"/>
    <property type="match status" value="1"/>
</dbReference>
<sequence>MTIRTVLVVGAAGNAAGHVVTSLAEKEVRVRGFIRDAEKRQQVLRRGASEVAVGDLNRVEDVKAALSDVDAVFYVPPAFIDGEAELGVAFVELARAAGVRRFVFSSVIHPSLGLQNHAAKAPVEAALYDSGMEYAVFQPALFFQNYAAGWDDILRTGVLAEPWSNETRFSRVDYRDVADAVALALTEDRLVGGTYEVASAGQLDRHDVAELISRVVGRPIRPRRVDPDQLDGIKPAMKAMFRHYDHAGLVSTDVTLTAVLGRPPRTIEAYFRELARRGYPDGTNTHEKESHDERT</sequence>
<dbReference type="Pfam" id="PF05368">
    <property type="entry name" value="NmrA"/>
    <property type="match status" value="1"/>
</dbReference>
<reference evidence="2 3" key="1">
    <citation type="submission" date="2006-10" db="EMBL/GenBank/DDBJ databases">
        <authorList>
            <person name="Fleischmann R.D."/>
            <person name="Dodson R.J."/>
            <person name="Haft D.H."/>
            <person name="Merkel J.S."/>
            <person name="Nelson W.C."/>
            <person name="Fraser C.M."/>
        </authorList>
    </citation>
    <scope>NUCLEOTIDE SEQUENCE [LARGE SCALE GENOMIC DNA]</scope>
    <source>
        <strain evidence="3">ATCC 700084 / mc(2)155</strain>
    </source>
</reference>
<dbReference type="Gene3D" id="3.40.50.720">
    <property type="entry name" value="NAD(P)-binding Rossmann-like Domain"/>
    <property type="match status" value="1"/>
</dbReference>
<dbReference type="InterPro" id="IPR036291">
    <property type="entry name" value="NAD(P)-bd_dom_sf"/>
</dbReference>
<dbReference type="KEGG" id="msm:MSMEG_3355"/>
<dbReference type="OrthoDB" id="5510591at2"/>
<dbReference type="eggNOG" id="COG0702">
    <property type="taxonomic scope" value="Bacteria"/>
</dbReference>
<accession>A0QXM4</accession>
<dbReference type="PaxDb" id="246196-MSMEI_3275"/>
<dbReference type="PATRIC" id="fig|246196.19.peg.3309"/>
<dbReference type="KEGG" id="msb:LJ00_16685"/>
<evidence type="ECO:0000313" key="3">
    <source>
        <dbReference type="Proteomes" id="UP000000757"/>
    </source>
</evidence>
<protein>
    <recommendedName>
        <fullName evidence="1">NmrA-like domain-containing protein</fullName>
    </recommendedName>
</protein>
<dbReference type="InterPro" id="IPR008030">
    <property type="entry name" value="NmrA-like"/>
</dbReference>
<dbReference type="AlphaFoldDB" id="A0QXM4"/>
<dbReference type="PANTHER" id="PTHR43162">
    <property type="match status" value="1"/>
</dbReference>
<feature type="domain" description="NmrA-like" evidence="1">
    <location>
        <begin position="4"/>
        <end position="251"/>
    </location>
</feature>
<keyword evidence="3" id="KW-1185">Reference proteome</keyword>
<dbReference type="STRING" id="246196.MSMEG_3355"/>